<evidence type="ECO:0000313" key="6">
    <source>
        <dbReference type="EMBL" id="MFD0685819.1"/>
    </source>
</evidence>
<accession>A0ABW2XJT6</accession>
<dbReference type="SUPFAM" id="SSF143990">
    <property type="entry name" value="YbiA-like"/>
    <property type="match status" value="1"/>
</dbReference>
<feature type="domain" description="DUF7638" evidence="4">
    <location>
        <begin position="4"/>
        <end position="107"/>
    </location>
</feature>
<dbReference type="Pfam" id="PF24645">
    <property type="entry name" value="DUF7639"/>
    <property type="match status" value="1"/>
</dbReference>
<feature type="domain" description="NADAR" evidence="3">
    <location>
        <begin position="245"/>
        <end position="365"/>
    </location>
</feature>
<evidence type="ECO:0000259" key="4">
    <source>
        <dbReference type="Pfam" id="PF24644"/>
    </source>
</evidence>
<comment type="catalytic activity">
    <reaction evidence="1">
        <text>5-amino-6-(5-phospho-D-ribosylamino)uracil + H2O = 5,6-diaminouracil + D-ribose 5-phosphate</text>
        <dbReference type="Rhea" id="RHEA:55020"/>
        <dbReference type="ChEBI" id="CHEBI:15377"/>
        <dbReference type="ChEBI" id="CHEBI:46252"/>
        <dbReference type="ChEBI" id="CHEBI:58453"/>
        <dbReference type="ChEBI" id="CHEBI:78346"/>
    </reaction>
</comment>
<sequence>MNRIHRIEDGRRIEGVARPIFIHNVSYHLTNLLVYADGAIHCWEWVDLDGLREKLDAGWVVTEVPEGAEISAFELGRWKAAQPRFGLTAGMLLGEVADDIETLNGRPDSTDRCMAVLDRYLETREEADRRALREAYLAIPEHKRHYALGDMDQKDRPLVYLCTDIGERPIGGWFQDQDEAVTEDMRAWALEYFAERDRVHEEYAKRRPADDPLEPAAGTVHLGGRVFPQGPPEVAGIVALQNEYPAPIRVGTTVYPSVTHAYWALSTADAGVRESIRLASRPSDARKLAEGAERVEGWAGARTAVMAGLLRAKFAQHPELADILLGTRDAPFAYTGMESEHWVTAGEKGRNWVGRLLELIRSEIRAEYADIPVP</sequence>
<comment type="caution">
    <text evidence="6">The sequence shown here is derived from an EMBL/GenBank/DDBJ whole genome shotgun (WGS) entry which is preliminary data.</text>
</comment>
<name>A0ABW2XJT6_9ACTN</name>
<dbReference type="Pfam" id="PF08719">
    <property type="entry name" value="NADAR"/>
    <property type="match status" value="1"/>
</dbReference>
<dbReference type="Gene3D" id="1.10.357.40">
    <property type="entry name" value="YbiA-like"/>
    <property type="match status" value="1"/>
</dbReference>
<evidence type="ECO:0000259" key="5">
    <source>
        <dbReference type="Pfam" id="PF24645"/>
    </source>
</evidence>
<dbReference type="CDD" id="cd15457">
    <property type="entry name" value="NADAR"/>
    <property type="match status" value="1"/>
</dbReference>
<protein>
    <submittedName>
        <fullName evidence="6">NADAR domain-containing protein</fullName>
    </submittedName>
</protein>
<proteinExistence type="predicted"/>
<dbReference type="Pfam" id="PF24644">
    <property type="entry name" value="DUF7638"/>
    <property type="match status" value="1"/>
</dbReference>
<organism evidence="6 7">
    <name type="scientific">Actinomadura fibrosa</name>
    <dbReference type="NCBI Taxonomy" id="111802"/>
    <lineage>
        <taxon>Bacteria</taxon>
        <taxon>Bacillati</taxon>
        <taxon>Actinomycetota</taxon>
        <taxon>Actinomycetes</taxon>
        <taxon>Streptosporangiales</taxon>
        <taxon>Thermomonosporaceae</taxon>
        <taxon>Actinomadura</taxon>
    </lineage>
</organism>
<evidence type="ECO:0000313" key="7">
    <source>
        <dbReference type="Proteomes" id="UP001597063"/>
    </source>
</evidence>
<evidence type="ECO:0000259" key="3">
    <source>
        <dbReference type="Pfam" id="PF08719"/>
    </source>
</evidence>
<evidence type="ECO:0000256" key="1">
    <source>
        <dbReference type="ARBA" id="ARBA00000022"/>
    </source>
</evidence>
<dbReference type="EMBL" id="JBHTGP010000006">
    <property type="protein sequence ID" value="MFD0685819.1"/>
    <property type="molecule type" value="Genomic_DNA"/>
</dbReference>
<reference evidence="7" key="1">
    <citation type="journal article" date="2019" name="Int. J. Syst. Evol. Microbiol.">
        <title>The Global Catalogue of Microorganisms (GCM) 10K type strain sequencing project: providing services to taxonomists for standard genome sequencing and annotation.</title>
        <authorList>
            <consortium name="The Broad Institute Genomics Platform"/>
            <consortium name="The Broad Institute Genome Sequencing Center for Infectious Disease"/>
            <person name="Wu L."/>
            <person name="Ma J."/>
        </authorList>
    </citation>
    <scope>NUCLEOTIDE SEQUENCE [LARGE SCALE GENOMIC DNA]</scope>
    <source>
        <strain evidence="7">JCM 9371</strain>
    </source>
</reference>
<dbReference type="RefSeq" id="WP_131755344.1">
    <property type="nucleotide sequence ID" value="NZ_CAACUY010000004.1"/>
</dbReference>
<comment type="catalytic activity">
    <reaction evidence="2">
        <text>2,5-diamino-6-hydroxy-4-(5-phosphoribosylamino)-pyrimidine + H2O = 2,5,6-triamino-4-hydroxypyrimidine + D-ribose 5-phosphate</text>
        <dbReference type="Rhea" id="RHEA:23436"/>
        <dbReference type="ChEBI" id="CHEBI:15377"/>
        <dbReference type="ChEBI" id="CHEBI:58614"/>
        <dbReference type="ChEBI" id="CHEBI:78346"/>
        <dbReference type="ChEBI" id="CHEBI:137796"/>
    </reaction>
</comment>
<dbReference type="Proteomes" id="UP001597063">
    <property type="component" value="Unassembled WGS sequence"/>
</dbReference>
<gene>
    <name evidence="6" type="ORF">ACFQZM_15040</name>
</gene>
<keyword evidence="7" id="KW-1185">Reference proteome</keyword>
<dbReference type="InterPro" id="IPR056056">
    <property type="entry name" value="DUF7639"/>
</dbReference>
<dbReference type="InterPro" id="IPR056055">
    <property type="entry name" value="DUF7638"/>
</dbReference>
<dbReference type="InterPro" id="IPR012816">
    <property type="entry name" value="NADAR"/>
</dbReference>
<evidence type="ECO:0000256" key="2">
    <source>
        <dbReference type="ARBA" id="ARBA00000751"/>
    </source>
</evidence>
<dbReference type="InterPro" id="IPR037238">
    <property type="entry name" value="YbiA-like_sf"/>
</dbReference>
<feature type="domain" description="DUF7639" evidence="5">
    <location>
        <begin position="108"/>
        <end position="203"/>
    </location>
</feature>